<dbReference type="Gene3D" id="3.40.50.1980">
    <property type="entry name" value="Nitrogenase molybdenum iron protein domain"/>
    <property type="match status" value="2"/>
</dbReference>
<evidence type="ECO:0000313" key="4">
    <source>
        <dbReference type="Proteomes" id="UP000198597"/>
    </source>
</evidence>
<dbReference type="Gene3D" id="1.20.58.2180">
    <property type="match status" value="1"/>
</dbReference>
<dbReference type="EMBL" id="FNJM01000001">
    <property type="protein sequence ID" value="SDO97603.1"/>
    <property type="molecule type" value="Genomic_DNA"/>
</dbReference>
<name>A0A1H0NY81_9CLOT</name>
<evidence type="ECO:0000256" key="2">
    <source>
        <dbReference type="SAM" id="SignalP"/>
    </source>
</evidence>
<dbReference type="OrthoDB" id="9787830at2"/>
<dbReference type="InterPro" id="IPR002491">
    <property type="entry name" value="ABC_transptr_periplasmic_BD"/>
</dbReference>
<dbReference type="PANTHER" id="PTHR30535">
    <property type="entry name" value="VITAMIN B12-BINDING PROTEIN"/>
    <property type="match status" value="1"/>
</dbReference>
<dbReference type="Proteomes" id="UP000198597">
    <property type="component" value="Unassembled WGS sequence"/>
</dbReference>
<dbReference type="Pfam" id="PF01497">
    <property type="entry name" value="Peripla_BP_2"/>
    <property type="match status" value="1"/>
</dbReference>
<evidence type="ECO:0000256" key="1">
    <source>
        <dbReference type="ARBA" id="ARBA00008814"/>
    </source>
</evidence>
<keyword evidence="2" id="KW-0732">Signal</keyword>
<dbReference type="SUPFAM" id="SSF53807">
    <property type="entry name" value="Helical backbone' metal receptor"/>
    <property type="match status" value="1"/>
</dbReference>
<comment type="similarity">
    <text evidence="1">Belongs to the bacterial solute-binding protein 8 family.</text>
</comment>
<sequence length="356" mass="39522">MKKSKITLAFLAIIITTSFFGCDNKAKSTETTAVVKETRIFTDSSGREVTIPTDIKAIAPSGPLAQIVLYTACPDKLGGLATDFSEDSKKYFDEKYWNLPKFGQFYGKNANLNMEALLKAAPDIIVDIGEAKKNVAEDMDKLQEQLGIPVIFVEANLANMDKTYNMLGKLVGEEKQGEEYAKYCKSVIDKANDISKNLKDNEKKSVYFALGKEGLNTNASGSFQAQAIEVAGGKNVAQVEVASSGGGTQISFEQLSLWQPDVIIVDTDDLYNKIISEPVWQDLEAVKNKQVYKIPNKPYSFMGSPPSINRIIGVQWLGNLLYPDKYKIDINKEVKDFCSKFYHIDLTDEQIAEILK</sequence>
<organism evidence="3 4">
    <name type="scientific">Clostridium gasigenes</name>
    <dbReference type="NCBI Taxonomy" id="94869"/>
    <lineage>
        <taxon>Bacteria</taxon>
        <taxon>Bacillati</taxon>
        <taxon>Bacillota</taxon>
        <taxon>Clostridia</taxon>
        <taxon>Eubacteriales</taxon>
        <taxon>Clostridiaceae</taxon>
        <taxon>Clostridium</taxon>
    </lineage>
</organism>
<dbReference type="PROSITE" id="PS51257">
    <property type="entry name" value="PROKAR_LIPOPROTEIN"/>
    <property type="match status" value="1"/>
</dbReference>
<feature type="signal peptide" evidence="2">
    <location>
        <begin position="1"/>
        <end position="21"/>
    </location>
</feature>
<gene>
    <name evidence="3" type="ORF">SAMN04488529_1011002</name>
</gene>
<evidence type="ECO:0000313" key="3">
    <source>
        <dbReference type="EMBL" id="SDO97603.1"/>
    </source>
</evidence>
<reference evidence="3 4" key="1">
    <citation type="submission" date="2016-10" db="EMBL/GenBank/DDBJ databases">
        <authorList>
            <person name="de Groot N.N."/>
        </authorList>
    </citation>
    <scope>NUCLEOTIDE SEQUENCE [LARGE SCALE GENOMIC DNA]</scope>
    <source>
        <strain evidence="3 4">DSM 12272</strain>
    </source>
</reference>
<dbReference type="PROSITE" id="PS50983">
    <property type="entry name" value="FE_B12_PBP"/>
    <property type="match status" value="1"/>
</dbReference>
<protein>
    <submittedName>
        <fullName evidence="3">Iron complex transport system substrate-binding protein</fullName>
    </submittedName>
</protein>
<dbReference type="STRING" id="94869.SAMN04488529_1011002"/>
<proteinExistence type="inferred from homology"/>
<dbReference type="AlphaFoldDB" id="A0A1H0NY81"/>
<dbReference type="RefSeq" id="WP_089966406.1">
    <property type="nucleotide sequence ID" value="NZ_FNJM01000001.1"/>
</dbReference>
<dbReference type="PANTHER" id="PTHR30535:SF34">
    <property type="entry name" value="MOLYBDATE-BINDING PROTEIN MOLA"/>
    <property type="match status" value="1"/>
</dbReference>
<dbReference type="InterPro" id="IPR050902">
    <property type="entry name" value="ABC_Transporter_SBP"/>
</dbReference>
<accession>A0A1H0NY81</accession>
<feature type="chain" id="PRO_5039331650" evidence="2">
    <location>
        <begin position="22"/>
        <end position="356"/>
    </location>
</feature>
<keyword evidence="4" id="KW-1185">Reference proteome</keyword>